<dbReference type="Proteomes" id="UP000649753">
    <property type="component" value="Unassembled WGS sequence"/>
</dbReference>
<keyword evidence="2" id="KW-1185">Reference proteome</keyword>
<accession>A0A927M5K8</accession>
<dbReference type="EMBL" id="JADBEB010000001">
    <property type="protein sequence ID" value="MBE1487392.1"/>
    <property type="molecule type" value="Genomic_DNA"/>
</dbReference>
<dbReference type="AlphaFoldDB" id="A0A927M5K8"/>
<comment type="caution">
    <text evidence="1">The sequence shown here is derived from an EMBL/GenBank/DDBJ whole genome shotgun (WGS) entry which is preliminary data.</text>
</comment>
<organism evidence="1 2">
    <name type="scientific">Plantactinospora soyae</name>
    <dbReference type="NCBI Taxonomy" id="1544732"/>
    <lineage>
        <taxon>Bacteria</taxon>
        <taxon>Bacillati</taxon>
        <taxon>Actinomycetota</taxon>
        <taxon>Actinomycetes</taxon>
        <taxon>Micromonosporales</taxon>
        <taxon>Micromonosporaceae</taxon>
        <taxon>Plantactinospora</taxon>
    </lineage>
</organism>
<proteinExistence type="predicted"/>
<name>A0A927M5K8_9ACTN</name>
<evidence type="ECO:0000313" key="1">
    <source>
        <dbReference type="EMBL" id="MBE1487392.1"/>
    </source>
</evidence>
<protein>
    <submittedName>
        <fullName evidence="1">Uncharacterized protein</fullName>
    </submittedName>
</protein>
<gene>
    <name evidence="1" type="ORF">H4W31_003030</name>
</gene>
<evidence type="ECO:0000313" key="2">
    <source>
        <dbReference type="Proteomes" id="UP000649753"/>
    </source>
</evidence>
<reference evidence="1" key="1">
    <citation type="submission" date="2020-10" db="EMBL/GenBank/DDBJ databases">
        <title>Sequencing the genomes of 1000 actinobacteria strains.</title>
        <authorList>
            <person name="Klenk H.-P."/>
        </authorList>
    </citation>
    <scope>NUCLEOTIDE SEQUENCE</scope>
    <source>
        <strain evidence="1">DSM 46832</strain>
    </source>
</reference>
<sequence length="38" mass="4072">MGGADGRSKVQQCPGEASARILADAWLGGRPEWREMAL</sequence>